<gene>
    <name evidence="2" type="ORF">GH754_10355</name>
</gene>
<proteinExistence type="predicted"/>
<keyword evidence="3" id="KW-1185">Reference proteome</keyword>
<keyword evidence="1" id="KW-0175">Coiled coil</keyword>
<dbReference type="Proteomes" id="UP000480185">
    <property type="component" value="Unassembled WGS sequence"/>
</dbReference>
<evidence type="ECO:0000256" key="1">
    <source>
        <dbReference type="SAM" id="Coils"/>
    </source>
</evidence>
<dbReference type="RefSeq" id="WP_153728624.1">
    <property type="nucleotide sequence ID" value="NZ_WJNH01000006.1"/>
</dbReference>
<accession>A0A6G1X6Z8</accession>
<comment type="caution">
    <text evidence="2">The sequence shown here is derived from an EMBL/GenBank/DDBJ whole genome shotgun (WGS) entry which is preliminary data.</text>
</comment>
<feature type="coiled-coil region" evidence="1">
    <location>
        <begin position="1"/>
        <end position="28"/>
    </location>
</feature>
<name>A0A6G1X6Z8_9BACI</name>
<reference evidence="2 3" key="1">
    <citation type="submission" date="2019-11" db="EMBL/GenBank/DDBJ databases">
        <authorList>
            <person name="Li J."/>
        </authorList>
    </citation>
    <scope>NUCLEOTIDE SEQUENCE [LARGE SCALE GENOMIC DNA]</scope>
    <source>
        <strain evidence="2 3">J4</strain>
    </source>
</reference>
<evidence type="ECO:0000313" key="2">
    <source>
        <dbReference type="EMBL" id="MRG86712.1"/>
    </source>
</evidence>
<protein>
    <submittedName>
        <fullName evidence="2">Uncharacterized protein</fullName>
    </submittedName>
</protein>
<dbReference type="EMBL" id="WJNH01000006">
    <property type="protein sequence ID" value="MRG86712.1"/>
    <property type="molecule type" value="Genomic_DNA"/>
</dbReference>
<sequence length="61" mass="7284">MKASQEFIKQLEGLYQAYEKEVKEKELEKNTEKTYLRHAGTFVRWCKDDFEPGVIKSNKSR</sequence>
<dbReference type="AlphaFoldDB" id="A0A6G1X6Z8"/>
<evidence type="ECO:0000313" key="3">
    <source>
        <dbReference type="Proteomes" id="UP000480185"/>
    </source>
</evidence>
<organism evidence="2 3">
    <name type="scientific">Salinibacillus xinjiangensis</name>
    <dbReference type="NCBI Taxonomy" id="1229268"/>
    <lineage>
        <taxon>Bacteria</taxon>
        <taxon>Bacillati</taxon>
        <taxon>Bacillota</taxon>
        <taxon>Bacilli</taxon>
        <taxon>Bacillales</taxon>
        <taxon>Bacillaceae</taxon>
        <taxon>Salinibacillus</taxon>
    </lineage>
</organism>